<organism evidence="1 2">
    <name type="scientific">Apolygus lucorum</name>
    <name type="common">Small green plant bug</name>
    <name type="synonym">Lygocoris lucorum</name>
    <dbReference type="NCBI Taxonomy" id="248454"/>
    <lineage>
        <taxon>Eukaryota</taxon>
        <taxon>Metazoa</taxon>
        <taxon>Ecdysozoa</taxon>
        <taxon>Arthropoda</taxon>
        <taxon>Hexapoda</taxon>
        <taxon>Insecta</taxon>
        <taxon>Pterygota</taxon>
        <taxon>Neoptera</taxon>
        <taxon>Paraneoptera</taxon>
        <taxon>Hemiptera</taxon>
        <taxon>Heteroptera</taxon>
        <taxon>Panheteroptera</taxon>
        <taxon>Cimicomorpha</taxon>
        <taxon>Miridae</taxon>
        <taxon>Mirini</taxon>
        <taxon>Apolygus</taxon>
    </lineage>
</organism>
<dbReference type="EMBL" id="WIXP02000016">
    <property type="protein sequence ID" value="KAF6198013.1"/>
    <property type="molecule type" value="Genomic_DNA"/>
</dbReference>
<name>A0A6A4IRF7_APOLU</name>
<dbReference type="Proteomes" id="UP000466442">
    <property type="component" value="Linkage Group LG16"/>
</dbReference>
<accession>A0A6A4IRF7</accession>
<reference evidence="1" key="1">
    <citation type="journal article" date="2021" name="Mol. Ecol. Resour.">
        <title>Apolygus lucorum genome provides insights into omnivorousness and mesophyll feeding.</title>
        <authorList>
            <person name="Liu Y."/>
            <person name="Liu H."/>
            <person name="Wang H."/>
            <person name="Huang T."/>
            <person name="Liu B."/>
            <person name="Yang B."/>
            <person name="Yin L."/>
            <person name="Li B."/>
            <person name="Zhang Y."/>
            <person name="Zhang S."/>
            <person name="Jiang F."/>
            <person name="Zhang X."/>
            <person name="Ren Y."/>
            <person name="Wang B."/>
            <person name="Wang S."/>
            <person name="Lu Y."/>
            <person name="Wu K."/>
            <person name="Fan W."/>
            <person name="Wang G."/>
        </authorList>
    </citation>
    <scope>NUCLEOTIDE SEQUENCE</scope>
    <source>
        <strain evidence="1">12Hb</strain>
    </source>
</reference>
<comment type="caution">
    <text evidence="1">The sequence shown here is derived from an EMBL/GenBank/DDBJ whole genome shotgun (WGS) entry which is preliminary data.</text>
</comment>
<evidence type="ECO:0000313" key="2">
    <source>
        <dbReference type="Proteomes" id="UP000466442"/>
    </source>
</evidence>
<keyword evidence="2" id="KW-1185">Reference proteome</keyword>
<evidence type="ECO:0000313" key="1">
    <source>
        <dbReference type="EMBL" id="KAF6198013.1"/>
    </source>
</evidence>
<dbReference type="AlphaFoldDB" id="A0A6A4IRF7"/>
<proteinExistence type="predicted"/>
<gene>
    <name evidence="1" type="ORF">GE061_007758</name>
</gene>
<sequence length="102" mass="12174">MKHLYFFCVAMEMILLITCFNFHNFIHRLELAAKSVFIGRRGLVQPGAHTLKRLNFLKAVEMQIEHNVEVALKQHRRVMNRALHEVIRDLKENTRVRHRNND</sequence>
<protein>
    <submittedName>
        <fullName evidence="1">Uncharacterized protein</fullName>
    </submittedName>
</protein>